<dbReference type="EMBL" id="BAABDM010000001">
    <property type="protein sequence ID" value="GAA4082920.1"/>
    <property type="molecule type" value="Genomic_DNA"/>
</dbReference>
<evidence type="ECO:0000313" key="1">
    <source>
        <dbReference type="EMBL" id="GAA4082920.1"/>
    </source>
</evidence>
<dbReference type="SUPFAM" id="SSF56935">
    <property type="entry name" value="Porins"/>
    <property type="match status" value="1"/>
</dbReference>
<evidence type="ECO:0008006" key="3">
    <source>
        <dbReference type="Google" id="ProtNLM"/>
    </source>
</evidence>
<proteinExistence type="predicted"/>
<gene>
    <name evidence="1" type="ORF">GCM10022414_02020</name>
</gene>
<comment type="caution">
    <text evidence="1">The sequence shown here is derived from an EMBL/GenBank/DDBJ whole genome shotgun (WGS) entry which is preliminary data.</text>
</comment>
<organism evidence="1 2">
    <name type="scientific">Zhongshania borealis</name>
    <dbReference type="NCBI Taxonomy" id="889488"/>
    <lineage>
        <taxon>Bacteria</taxon>
        <taxon>Pseudomonadati</taxon>
        <taxon>Pseudomonadota</taxon>
        <taxon>Gammaproteobacteria</taxon>
        <taxon>Cellvibrionales</taxon>
        <taxon>Spongiibacteraceae</taxon>
        <taxon>Zhongshania</taxon>
    </lineage>
</organism>
<protein>
    <recommendedName>
        <fullName evidence="3">DUF3187 family protein</fullName>
    </recommendedName>
</protein>
<keyword evidence="2" id="KW-1185">Reference proteome</keyword>
<name>A0ABP7W7F6_9GAMM</name>
<reference evidence="2" key="1">
    <citation type="journal article" date="2019" name="Int. J. Syst. Evol. Microbiol.">
        <title>The Global Catalogue of Microorganisms (GCM) 10K type strain sequencing project: providing services to taxonomists for standard genome sequencing and annotation.</title>
        <authorList>
            <consortium name="The Broad Institute Genomics Platform"/>
            <consortium name="The Broad Institute Genome Sequencing Center for Infectious Disease"/>
            <person name="Wu L."/>
            <person name="Ma J."/>
        </authorList>
    </citation>
    <scope>NUCLEOTIDE SEQUENCE [LARGE SCALE GENOMIC DNA]</scope>
    <source>
        <strain evidence="2">JCM 17304</strain>
    </source>
</reference>
<evidence type="ECO:0000313" key="2">
    <source>
        <dbReference type="Proteomes" id="UP001500392"/>
    </source>
</evidence>
<dbReference type="Proteomes" id="UP001500392">
    <property type="component" value="Unassembled WGS sequence"/>
</dbReference>
<accession>A0ABP7W7F6</accession>
<sequence length="305" mass="33634">MIMMLSVAGAAYAETWRLESENLLISDSDDASQRLHLLGVIADLPSAGSKAGLSLGSWRFDEAAGTENFDVLRLSYDWAITEKAAVFASLHALDGDDWSPMLASIRGVHSFSEQWRIEASAEKGIIDSVAGIRQKLGNETYNASVDWHFSEQWTVVAALMSMPIDDGNERNGGVLRFIYELPQITGFNLQTRSKMLKSDFNGMGYFSPPVLQEHLLLVGYRGAAFNASWVFSLLAGAGNQNIETEFDESIRNELYYLELNARGWFNDNVGLESKGYCSNTGGPNLGAPDDSYRYCSLLFSIIGSF</sequence>